<organism evidence="1 2">
    <name type="scientific">Microthyrium microscopicum</name>
    <dbReference type="NCBI Taxonomy" id="703497"/>
    <lineage>
        <taxon>Eukaryota</taxon>
        <taxon>Fungi</taxon>
        <taxon>Dikarya</taxon>
        <taxon>Ascomycota</taxon>
        <taxon>Pezizomycotina</taxon>
        <taxon>Dothideomycetes</taxon>
        <taxon>Dothideomycetes incertae sedis</taxon>
        <taxon>Microthyriales</taxon>
        <taxon>Microthyriaceae</taxon>
        <taxon>Microthyrium</taxon>
    </lineage>
</organism>
<dbReference type="EMBL" id="MU004243">
    <property type="protein sequence ID" value="KAF2664123.1"/>
    <property type="molecule type" value="Genomic_DNA"/>
</dbReference>
<keyword evidence="2" id="KW-1185">Reference proteome</keyword>
<gene>
    <name evidence="1" type="ORF">BT63DRAFT_101638</name>
</gene>
<evidence type="ECO:0000313" key="2">
    <source>
        <dbReference type="Proteomes" id="UP000799302"/>
    </source>
</evidence>
<dbReference type="AlphaFoldDB" id="A0A6A6TYR1"/>
<evidence type="ECO:0000313" key="1">
    <source>
        <dbReference type="EMBL" id="KAF2664123.1"/>
    </source>
</evidence>
<reference evidence="1" key="1">
    <citation type="journal article" date="2020" name="Stud. Mycol.">
        <title>101 Dothideomycetes genomes: a test case for predicting lifestyles and emergence of pathogens.</title>
        <authorList>
            <person name="Haridas S."/>
            <person name="Albert R."/>
            <person name="Binder M."/>
            <person name="Bloem J."/>
            <person name="Labutti K."/>
            <person name="Salamov A."/>
            <person name="Andreopoulos B."/>
            <person name="Baker S."/>
            <person name="Barry K."/>
            <person name="Bills G."/>
            <person name="Bluhm B."/>
            <person name="Cannon C."/>
            <person name="Castanera R."/>
            <person name="Culley D."/>
            <person name="Daum C."/>
            <person name="Ezra D."/>
            <person name="Gonzalez J."/>
            <person name="Henrissat B."/>
            <person name="Kuo A."/>
            <person name="Liang C."/>
            <person name="Lipzen A."/>
            <person name="Lutzoni F."/>
            <person name="Magnuson J."/>
            <person name="Mondo S."/>
            <person name="Nolan M."/>
            <person name="Ohm R."/>
            <person name="Pangilinan J."/>
            <person name="Park H.-J."/>
            <person name="Ramirez L."/>
            <person name="Alfaro M."/>
            <person name="Sun H."/>
            <person name="Tritt A."/>
            <person name="Yoshinaga Y."/>
            <person name="Zwiers L.-H."/>
            <person name="Turgeon B."/>
            <person name="Goodwin S."/>
            <person name="Spatafora J."/>
            <person name="Crous P."/>
            <person name="Grigoriev I."/>
        </authorList>
    </citation>
    <scope>NUCLEOTIDE SEQUENCE</scope>
    <source>
        <strain evidence="1">CBS 115976</strain>
    </source>
</reference>
<name>A0A6A6TYR1_9PEZI</name>
<accession>A0A6A6TYR1</accession>
<sequence length="294" mass="32421">MRYPFYLILWTGVVVQGKILNNDTTLEVSESQANVATSTTESNQSSQSLLYPPTITPSPTMLTEGLYNVTVELGYPLEAPVVTTIINVSPGNCSFPLPSGTGKQYASCCNAIQTRNRKILYSAFENLDLDDGSMSFTNVVYSTVAVTCGGKYTYLEPISSEKIDFATRSYSDTPKPHSPQLQTRITCEYNEEDCPGLWDDYRQTFKSWENKYLASKPFNEEDELSYGAFGPPQCGGPADNEASAQYFDEFAYQNATCIIFTGTVDFYYKPVPPVDDLCAPLLASIVSADEDSGM</sequence>
<protein>
    <submittedName>
        <fullName evidence="1">Uncharacterized protein</fullName>
    </submittedName>
</protein>
<dbReference type="Proteomes" id="UP000799302">
    <property type="component" value="Unassembled WGS sequence"/>
</dbReference>
<proteinExistence type="predicted"/>